<sequence>MDAVTHLLKAVQRGQGTQAQFNHPELGGMGQWSLGGMTMIGDMFNNGLKARVDGLCTELSRILRDQNLFADTSQTATLWPRELGQPASVGAQNNMRYAYFPSSRRLAIDLGGKMTVYDTGDHQIGGFSQSQSGGQNLTFTSQYGPVQICDLRVVQDSADSNVTPSEPIAAPQTPEPEASVLVPGTSEPARPLAQTPTSIQAAISEMSDEQIFARIERLADLFGKGILSQSEFDAKKTELLARL</sequence>
<protein>
    <recommendedName>
        <fullName evidence="2">SHOCT domain-containing protein</fullName>
    </recommendedName>
</protein>
<accession>A0A2G8RCX3</accession>
<keyword evidence="4" id="KW-1185">Reference proteome</keyword>
<dbReference type="EMBL" id="AWWI01000100">
    <property type="protein sequence ID" value="PIL19380.1"/>
    <property type="molecule type" value="Genomic_DNA"/>
</dbReference>
<name>A0A2G8RCX3_9RHOB</name>
<dbReference type="Proteomes" id="UP000231259">
    <property type="component" value="Unassembled WGS sequence"/>
</dbReference>
<gene>
    <name evidence="3" type="ORF">P775_14660</name>
</gene>
<organism evidence="3 4">
    <name type="scientific">Puniceibacterium antarcticum</name>
    <dbReference type="NCBI Taxonomy" id="1206336"/>
    <lineage>
        <taxon>Bacteria</taxon>
        <taxon>Pseudomonadati</taxon>
        <taxon>Pseudomonadota</taxon>
        <taxon>Alphaproteobacteria</taxon>
        <taxon>Rhodobacterales</taxon>
        <taxon>Paracoccaceae</taxon>
        <taxon>Puniceibacterium</taxon>
    </lineage>
</organism>
<evidence type="ECO:0000313" key="4">
    <source>
        <dbReference type="Proteomes" id="UP000231259"/>
    </source>
</evidence>
<evidence type="ECO:0000256" key="1">
    <source>
        <dbReference type="SAM" id="MobiDB-lite"/>
    </source>
</evidence>
<proteinExistence type="predicted"/>
<reference evidence="3 4" key="1">
    <citation type="submission" date="2013-09" db="EMBL/GenBank/DDBJ databases">
        <title>Genome sequencing of Phaeobacter antarcticus sp. nov. SM1211.</title>
        <authorList>
            <person name="Zhang X.-Y."/>
            <person name="Liu C."/>
            <person name="Chen X.-L."/>
            <person name="Xie B.-B."/>
            <person name="Qin Q.-L."/>
            <person name="Rong J.-C."/>
            <person name="Zhang Y.-Z."/>
        </authorList>
    </citation>
    <scope>NUCLEOTIDE SEQUENCE [LARGE SCALE GENOMIC DNA]</scope>
    <source>
        <strain evidence="3 4">SM1211</strain>
    </source>
</reference>
<feature type="domain" description="SHOCT" evidence="2">
    <location>
        <begin position="214"/>
        <end position="240"/>
    </location>
</feature>
<comment type="caution">
    <text evidence="3">The sequence shown here is derived from an EMBL/GenBank/DDBJ whole genome shotgun (WGS) entry which is preliminary data.</text>
</comment>
<evidence type="ECO:0000313" key="3">
    <source>
        <dbReference type="EMBL" id="PIL19380.1"/>
    </source>
</evidence>
<dbReference type="AlphaFoldDB" id="A0A2G8RCX3"/>
<dbReference type="InterPro" id="IPR018649">
    <property type="entry name" value="SHOCT"/>
</dbReference>
<evidence type="ECO:0000259" key="2">
    <source>
        <dbReference type="Pfam" id="PF09851"/>
    </source>
</evidence>
<feature type="region of interest" description="Disordered" evidence="1">
    <location>
        <begin position="160"/>
        <end position="194"/>
    </location>
</feature>
<dbReference type="Pfam" id="PF09851">
    <property type="entry name" value="SHOCT"/>
    <property type="match status" value="1"/>
</dbReference>